<evidence type="ECO:0000256" key="4">
    <source>
        <dbReference type="ARBA" id="ARBA00022729"/>
    </source>
</evidence>
<dbReference type="SUPFAM" id="SSF53850">
    <property type="entry name" value="Periplasmic binding protein-like II"/>
    <property type="match status" value="1"/>
</dbReference>
<accession>A0ABT1LLM0</accession>
<name>A0ABT1LLM0_9MICC</name>
<feature type="domain" description="Solute-binding protein family 5" evidence="6">
    <location>
        <begin position="77"/>
        <end position="431"/>
    </location>
</feature>
<dbReference type="Gene3D" id="3.10.105.10">
    <property type="entry name" value="Dipeptide-binding Protein, Domain 3"/>
    <property type="match status" value="1"/>
</dbReference>
<dbReference type="InterPro" id="IPR039424">
    <property type="entry name" value="SBP_5"/>
</dbReference>
<keyword evidence="4 5" id="KW-0732">Signal</keyword>
<keyword evidence="8" id="KW-1185">Reference proteome</keyword>
<organism evidence="7 8">
    <name type="scientific">Pseudarthrobacter humi</name>
    <dbReference type="NCBI Taxonomy" id="2952523"/>
    <lineage>
        <taxon>Bacteria</taxon>
        <taxon>Bacillati</taxon>
        <taxon>Actinomycetota</taxon>
        <taxon>Actinomycetes</taxon>
        <taxon>Micrococcales</taxon>
        <taxon>Micrococcaceae</taxon>
        <taxon>Pseudarthrobacter</taxon>
    </lineage>
</organism>
<comment type="similarity">
    <text evidence="2">Belongs to the bacterial solute-binding protein 5 family.</text>
</comment>
<dbReference type="PANTHER" id="PTHR30290:SF9">
    <property type="entry name" value="OLIGOPEPTIDE-BINDING PROTEIN APPA"/>
    <property type="match status" value="1"/>
</dbReference>
<gene>
    <name evidence="7" type="ORF">NFC73_06105</name>
</gene>
<dbReference type="RefSeq" id="WP_254748498.1">
    <property type="nucleotide sequence ID" value="NZ_JANCLV010000003.1"/>
</dbReference>
<reference evidence="7 8" key="1">
    <citation type="submission" date="2022-06" db="EMBL/GenBank/DDBJ databases">
        <title>Pseudarthrobacter sp. strain RMG13 Genome sequencing and assembly.</title>
        <authorList>
            <person name="Kim I."/>
        </authorList>
    </citation>
    <scope>NUCLEOTIDE SEQUENCE [LARGE SCALE GENOMIC DNA]</scope>
    <source>
        <strain evidence="7 8">RMG13</strain>
    </source>
</reference>
<evidence type="ECO:0000259" key="6">
    <source>
        <dbReference type="Pfam" id="PF00496"/>
    </source>
</evidence>
<dbReference type="Gene3D" id="3.40.190.10">
    <property type="entry name" value="Periplasmic binding protein-like II"/>
    <property type="match status" value="1"/>
</dbReference>
<dbReference type="Proteomes" id="UP001524318">
    <property type="component" value="Unassembled WGS sequence"/>
</dbReference>
<dbReference type="PIRSF" id="PIRSF002741">
    <property type="entry name" value="MppA"/>
    <property type="match status" value="1"/>
</dbReference>
<comment type="subcellular location">
    <subcellularLocation>
        <location evidence="1">Cell membrane</location>
        <topology evidence="1">Lipid-anchor</topology>
    </subcellularLocation>
</comment>
<evidence type="ECO:0000256" key="5">
    <source>
        <dbReference type="SAM" id="SignalP"/>
    </source>
</evidence>
<feature type="signal peptide" evidence="5">
    <location>
        <begin position="1"/>
        <end position="24"/>
    </location>
</feature>
<keyword evidence="3" id="KW-0813">Transport</keyword>
<dbReference type="PROSITE" id="PS51257">
    <property type="entry name" value="PROKAR_LIPOPROTEIN"/>
    <property type="match status" value="1"/>
</dbReference>
<feature type="chain" id="PRO_5046746258" evidence="5">
    <location>
        <begin position="25"/>
        <end position="507"/>
    </location>
</feature>
<dbReference type="Pfam" id="PF00496">
    <property type="entry name" value="SBP_bac_5"/>
    <property type="match status" value="1"/>
</dbReference>
<evidence type="ECO:0000256" key="1">
    <source>
        <dbReference type="ARBA" id="ARBA00004193"/>
    </source>
</evidence>
<dbReference type="EMBL" id="JANCLV010000003">
    <property type="protein sequence ID" value="MCP8999312.1"/>
    <property type="molecule type" value="Genomic_DNA"/>
</dbReference>
<protein>
    <submittedName>
        <fullName evidence="7">ABC transporter substrate-binding protein</fullName>
    </submittedName>
</protein>
<dbReference type="PANTHER" id="PTHR30290">
    <property type="entry name" value="PERIPLASMIC BINDING COMPONENT OF ABC TRANSPORTER"/>
    <property type="match status" value="1"/>
</dbReference>
<evidence type="ECO:0000256" key="3">
    <source>
        <dbReference type="ARBA" id="ARBA00022448"/>
    </source>
</evidence>
<dbReference type="InterPro" id="IPR030678">
    <property type="entry name" value="Peptide/Ni-bd"/>
</dbReference>
<sequence>MMFRSKRMAAVVAAVALSLAGCSAGGDASAEQSSQTLTLGAIQSPKTFDASQSEFANLSPFYQAVYDTLLRMEPDGTLVPMLATEWKYNDNKTVLTLKLRDDVKFTDGTAFNADAAKQNLERFKAGTSPDAQFLAALKTATAVDATTLELTLSAPDPAFLNYLSKDASFMQSPASFANADIATNPVGSGPYILDTAATVTGTSYTYKSNPDYWAKDLVHYDQLVLNVYLDQTSLLNAIKSGTLNGANTIDNNTLTEIEAAGYKVNPLQLNWSGLLIFDRAGTTNPALKDVRVRQALNYAFDTKALLASIGQGHGEQTAQVFPPSSDAYDKSLDSRYAYDPAKAKALLAEAGYASGLTLTLPSSALLGNTIPALITQQLKDVGITAEFTDTGNNFIADLLAPKYGVSYMILEQQSDWQLINMKLTPNAPWNPYNYEDPKVDELVNKIHVGSADEQKSAAKELNKYIVEQAWFAPWFRPQSSFVTDAKTNVEVQTGNAYPFLWSFTPAS</sequence>
<evidence type="ECO:0000313" key="8">
    <source>
        <dbReference type="Proteomes" id="UP001524318"/>
    </source>
</evidence>
<proteinExistence type="inferred from homology"/>
<dbReference type="InterPro" id="IPR023765">
    <property type="entry name" value="SBP_5_CS"/>
</dbReference>
<dbReference type="PROSITE" id="PS01040">
    <property type="entry name" value="SBP_BACTERIAL_5"/>
    <property type="match status" value="1"/>
</dbReference>
<dbReference type="InterPro" id="IPR000914">
    <property type="entry name" value="SBP_5_dom"/>
</dbReference>
<comment type="caution">
    <text evidence="7">The sequence shown here is derived from an EMBL/GenBank/DDBJ whole genome shotgun (WGS) entry which is preliminary data.</text>
</comment>
<evidence type="ECO:0000256" key="2">
    <source>
        <dbReference type="ARBA" id="ARBA00005695"/>
    </source>
</evidence>
<evidence type="ECO:0000313" key="7">
    <source>
        <dbReference type="EMBL" id="MCP8999312.1"/>
    </source>
</evidence>